<feature type="signal peptide" evidence="1">
    <location>
        <begin position="1"/>
        <end position="18"/>
    </location>
</feature>
<accession>A0A239EB54</accession>
<dbReference type="NCBIfam" id="TIGR03519">
    <property type="entry name" value="T9SS_PorP_fam"/>
    <property type="match status" value="1"/>
</dbReference>
<feature type="chain" id="PRO_5012127654" evidence="1">
    <location>
        <begin position="19"/>
        <end position="345"/>
    </location>
</feature>
<gene>
    <name evidence="2" type="ORF">SAMN05421640_0033</name>
</gene>
<dbReference type="InterPro" id="IPR019861">
    <property type="entry name" value="PorP/SprF_Bacteroidetes"/>
</dbReference>
<evidence type="ECO:0000256" key="1">
    <source>
        <dbReference type="SAM" id="SignalP"/>
    </source>
</evidence>
<keyword evidence="3" id="KW-1185">Reference proteome</keyword>
<protein>
    <submittedName>
        <fullName evidence="2">Type IX secretion system membrane protein, PorP/SprF family</fullName>
    </submittedName>
</protein>
<name>A0A239EB54_EKHLU</name>
<dbReference type="Proteomes" id="UP000198393">
    <property type="component" value="Unassembled WGS sequence"/>
</dbReference>
<sequence>MKKITTILLCLLSALAFGQDAQFSQYYAASLYLNPGFSGIYNDPSIHLNHKRQLQSVDIVNELTQVSFIFPLKPQGKVEQSIGGAGIMAFNEKSGFRGIYERNSVFANYAHNLKFGLLSSYLISIGVQAGYEIRKLNFSNLAWGSQYNAFYGFDDSLPVPVTEFDEMQQNIVVNAGIMYYYNPERNYLLHKYSAFVGVSATNLNRPNTSFTIDTNSPEPMLYKYNGGIEFKINKLFVTPSLLYLYLRQNQQFNAGLNVAYVPNAERYRARGTQLLFGTWYRFRDSFIFMGGVKVSSLTVRVSYDMNSTLFVPERGIDLAQNSMEISIQYSLSKNLDFRKISNPLF</sequence>
<dbReference type="Pfam" id="PF11751">
    <property type="entry name" value="PorP_SprF"/>
    <property type="match status" value="1"/>
</dbReference>
<proteinExistence type="predicted"/>
<dbReference type="AlphaFoldDB" id="A0A239EB54"/>
<keyword evidence="1" id="KW-0732">Signal</keyword>
<reference evidence="2 3" key="1">
    <citation type="submission" date="2017-06" db="EMBL/GenBank/DDBJ databases">
        <authorList>
            <person name="Kim H.J."/>
            <person name="Triplett B.A."/>
        </authorList>
    </citation>
    <scope>NUCLEOTIDE SEQUENCE [LARGE SCALE GENOMIC DNA]</scope>
    <source>
        <strain evidence="2 3">DSM 19307</strain>
    </source>
</reference>
<dbReference type="OrthoDB" id="1186563at2"/>
<evidence type="ECO:0000313" key="3">
    <source>
        <dbReference type="Proteomes" id="UP000198393"/>
    </source>
</evidence>
<organism evidence="2 3">
    <name type="scientific">Ekhidna lutea</name>
    <dbReference type="NCBI Taxonomy" id="447679"/>
    <lineage>
        <taxon>Bacteria</taxon>
        <taxon>Pseudomonadati</taxon>
        <taxon>Bacteroidota</taxon>
        <taxon>Cytophagia</taxon>
        <taxon>Cytophagales</taxon>
        <taxon>Reichenbachiellaceae</taxon>
        <taxon>Ekhidna</taxon>
    </lineage>
</organism>
<dbReference type="EMBL" id="FZPD01000001">
    <property type="protein sequence ID" value="SNS41152.1"/>
    <property type="molecule type" value="Genomic_DNA"/>
</dbReference>
<evidence type="ECO:0000313" key="2">
    <source>
        <dbReference type="EMBL" id="SNS41152.1"/>
    </source>
</evidence>
<dbReference type="RefSeq" id="WP_089354829.1">
    <property type="nucleotide sequence ID" value="NZ_FZPD01000001.1"/>
</dbReference>